<feature type="domain" description="PAC" evidence="8">
    <location>
        <begin position="189"/>
        <end position="241"/>
    </location>
</feature>
<dbReference type="Pfam" id="PF02518">
    <property type="entry name" value="HATPase_c"/>
    <property type="match status" value="1"/>
</dbReference>
<dbReference type="InterPro" id="IPR013656">
    <property type="entry name" value="PAS_4"/>
</dbReference>
<dbReference type="SUPFAM" id="SSF52172">
    <property type="entry name" value="CheY-like"/>
    <property type="match status" value="1"/>
</dbReference>
<keyword evidence="9" id="KW-0418">Kinase</keyword>
<organism evidence="9">
    <name type="scientific">Desulfobacca acetoxidans</name>
    <dbReference type="NCBI Taxonomy" id="60893"/>
    <lineage>
        <taxon>Bacteria</taxon>
        <taxon>Pseudomonadati</taxon>
        <taxon>Thermodesulfobacteriota</taxon>
        <taxon>Desulfobaccia</taxon>
        <taxon>Desulfobaccales</taxon>
        <taxon>Desulfobaccaceae</taxon>
        <taxon>Desulfobacca</taxon>
    </lineage>
</organism>
<protein>
    <recommendedName>
        <fullName evidence="2">histidine kinase</fullName>
        <ecNumber evidence="2">2.7.13.3</ecNumber>
    </recommendedName>
</protein>
<evidence type="ECO:0000256" key="4">
    <source>
        <dbReference type="PROSITE-ProRule" id="PRU00169"/>
    </source>
</evidence>
<dbReference type="CDD" id="cd00130">
    <property type="entry name" value="PAS"/>
    <property type="match status" value="2"/>
</dbReference>
<proteinExistence type="predicted"/>
<reference evidence="9" key="1">
    <citation type="journal article" date="2020" name="mSystems">
        <title>Genome- and Community-Level Interaction Insights into Carbon Utilization and Element Cycling Functions of Hydrothermarchaeota in Hydrothermal Sediment.</title>
        <authorList>
            <person name="Zhou Z."/>
            <person name="Liu Y."/>
            <person name="Xu W."/>
            <person name="Pan J."/>
            <person name="Luo Z.H."/>
            <person name="Li M."/>
        </authorList>
    </citation>
    <scope>NUCLEOTIDE SEQUENCE [LARGE SCALE GENOMIC DNA]</scope>
    <source>
        <strain evidence="9">SpSt-776</strain>
    </source>
</reference>
<dbReference type="Gene3D" id="3.40.50.2300">
    <property type="match status" value="1"/>
</dbReference>
<dbReference type="SUPFAM" id="SSF47384">
    <property type="entry name" value="Homodimeric domain of signal transducing histidine kinase"/>
    <property type="match status" value="1"/>
</dbReference>
<keyword evidence="3 4" id="KW-0597">Phosphoprotein</keyword>
<dbReference type="InterPro" id="IPR000014">
    <property type="entry name" value="PAS"/>
</dbReference>
<dbReference type="NCBIfam" id="TIGR00229">
    <property type="entry name" value="sensory_box"/>
    <property type="match status" value="2"/>
</dbReference>
<dbReference type="SMART" id="SM00091">
    <property type="entry name" value="PAS"/>
    <property type="match status" value="2"/>
</dbReference>
<evidence type="ECO:0000259" key="8">
    <source>
        <dbReference type="PROSITE" id="PS50113"/>
    </source>
</evidence>
<feature type="domain" description="Response regulatory" evidence="6">
    <location>
        <begin position="494"/>
        <end position="607"/>
    </location>
</feature>
<dbReference type="InterPro" id="IPR001789">
    <property type="entry name" value="Sig_transdc_resp-reg_receiver"/>
</dbReference>
<feature type="domain" description="Histidine kinase" evidence="5">
    <location>
        <begin position="254"/>
        <end position="475"/>
    </location>
</feature>
<dbReference type="Pfam" id="PF13426">
    <property type="entry name" value="PAS_9"/>
    <property type="match status" value="1"/>
</dbReference>
<dbReference type="SMART" id="SM00448">
    <property type="entry name" value="REC"/>
    <property type="match status" value="1"/>
</dbReference>
<dbReference type="PANTHER" id="PTHR43065:SF42">
    <property type="entry name" value="TWO-COMPONENT SENSOR PPRA"/>
    <property type="match status" value="1"/>
</dbReference>
<sequence length="612" mass="68372">MTVKTVPDLVMLLDMDGRITRLNRAAAAYLGVSPEQAIGCAWEELLPEAAHFLRRYDFRPEKRPDFQDRREFIWENQGRLFLGTLTPLLGQNEKITGAVLVARDITAFQQMQQELEKTSHFLHQIINAAPLALAVVNRQGLFTHVNPQISVEYGYTPEELLGRHYSVIYADEGEMRQVIAELRRQGEVINRQVELLHKDGHRVVARLSIRLLYDKQGRLLGSVALSSDISEEINLQRQLEAAQKQEAIATLAAGLAHNFNNLLMVIMGLTTLMLAKIAPDHPLYADLKEIEQQVHAGRDITRKLLSFRRGLGDENRPLDLNNLVEFTVDMFARTRREIMVIKELAPQLPAVEADPGQLQQVLMNLLINAWQAMPQGGQITVRSSLVHLEGWSDERFPLKSGPYICLSVTDTGEGMDEQTLGHLFEPFFTTKKPGQGTGLGLASAYRIIKNHRGAIRVRSRKGEGATFDIYLPASPAPPQTLAPRDGRIISGQGTILVVDDEPLLRRVASKLLQKLGYRVLEAASGQKALEIFQAKMAEIDLVLLDLIMPGMTGLQTLERLRALKPEVPVLMCSGYGDAEDRGLPPGVDFLPKPYPLEILSQRISEALQQARV</sequence>
<evidence type="ECO:0000256" key="1">
    <source>
        <dbReference type="ARBA" id="ARBA00000085"/>
    </source>
</evidence>
<keyword evidence="9" id="KW-0808">Transferase</keyword>
<dbReference type="PROSITE" id="PS50110">
    <property type="entry name" value="RESPONSE_REGULATORY"/>
    <property type="match status" value="1"/>
</dbReference>
<feature type="domain" description="PAS" evidence="7">
    <location>
        <begin position="1"/>
        <end position="39"/>
    </location>
</feature>
<dbReference type="Pfam" id="PF00072">
    <property type="entry name" value="Response_reg"/>
    <property type="match status" value="1"/>
</dbReference>
<evidence type="ECO:0000256" key="3">
    <source>
        <dbReference type="ARBA" id="ARBA00022553"/>
    </source>
</evidence>
<feature type="domain" description="PAC" evidence="8">
    <location>
        <begin position="67"/>
        <end position="117"/>
    </location>
</feature>
<dbReference type="InterPro" id="IPR003661">
    <property type="entry name" value="HisK_dim/P_dom"/>
</dbReference>
<evidence type="ECO:0000259" key="7">
    <source>
        <dbReference type="PROSITE" id="PS50112"/>
    </source>
</evidence>
<evidence type="ECO:0000313" key="9">
    <source>
        <dbReference type="EMBL" id="HGB14734.1"/>
    </source>
</evidence>
<dbReference type="SUPFAM" id="SSF55874">
    <property type="entry name" value="ATPase domain of HSP90 chaperone/DNA topoisomerase II/histidine kinase"/>
    <property type="match status" value="1"/>
</dbReference>
<accession>A0A7C3WQZ2</accession>
<comment type="catalytic activity">
    <reaction evidence="1">
        <text>ATP + protein L-histidine = ADP + protein N-phospho-L-histidine.</text>
        <dbReference type="EC" id="2.7.13.3"/>
    </reaction>
</comment>
<dbReference type="EC" id="2.7.13.3" evidence="2"/>
<dbReference type="InterPro" id="IPR004358">
    <property type="entry name" value="Sig_transdc_His_kin-like_C"/>
</dbReference>
<dbReference type="Pfam" id="PF08448">
    <property type="entry name" value="PAS_4"/>
    <property type="match status" value="1"/>
</dbReference>
<evidence type="ECO:0000256" key="2">
    <source>
        <dbReference type="ARBA" id="ARBA00012438"/>
    </source>
</evidence>
<dbReference type="PRINTS" id="PR00344">
    <property type="entry name" value="BCTRLSENSOR"/>
</dbReference>
<dbReference type="CDD" id="cd00082">
    <property type="entry name" value="HisKA"/>
    <property type="match status" value="1"/>
</dbReference>
<dbReference type="AlphaFoldDB" id="A0A7C3WQZ2"/>
<dbReference type="InterPro" id="IPR000700">
    <property type="entry name" value="PAS-assoc_C"/>
</dbReference>
<dbReference type="SMART" id="SM00086">
    <property type="entry name" value="PAC"/>
    <property type="match status" value="2"/>
</dbReference>
<dbReference type="InterPro" id="IPR005467">
    <property type="entry name" value="His_kinase_dom"/>
</dbReference>
<dbReference type="CDD" id="cd00156">
    <property type="entry name" value="REC"/>
    <property type="match status" value="1"/>
</dbReference>
<dbReference type="InterPro" id="IPR011006">
    <property type="entry name" value="CheY-like_superfamily"/>
</dbReference>
<gene>
    <name evidence="9" type="ORF">ENV62_05815</name>
</gene>
<dbReference type="EMBL" id="DTHB01000043">
    <property type="protein sequence ID" value="HGB14734.1"/>
    <property type="molecule type" value="Genomic_DNA"/>
</dbReference>
<dbReference type="InterPro" id="IPR001610">
    <property type="entry name" value="PAC"/>
</dbReference>
<dbReference type="SUPFAM" id="SSF55785">
    <property type="entry name" value="PYP-like sensor domain (PAS domain)"/>
    <property type="match status" value="2"/>
</dbReference>
<dbReference type="PROSITE" id="PS50112">
    <property type="entry name" value="PAS"/>
    <property type="match status" value="2"/>
</dbReference>
<dbReference type="PROSITE" id="PS50109">
    <property type="entry name" value="HIS_KIN"/>
    <property type="match status" value="1"/>
</dbReference>
<dbReference type="GO" id="GO:0000155">
    <property type="term" value="F:phosphorelay sensor kinase activity"/>
    <property type="evidence" value="ECO:0007669"/>
    <property type="project" value="InterPro"/>
</dbReference>
<feature type="modified residue" description="4-aspartylphosphate" evidence="4">
    <location>
        <position position="545"/>
    </location>
</feature>
<dbReference type="InterPro" id="IPR036097">
    <property type="entry name" value="HisK_dim/P_sf"/>
</dbReference>
<dbReference type="Gene3D" id="3.30.565.10">
    <property type="entry name" value="Histidine kinase-like ATPase, C-terminal domain"/>
    <property type="match status" value="1"/>
</dbReference>
<dbReference type="PANTHER" id="PTHR43065">
    <property type="entry name" value="SENSOR HISTIDINE KINASE"/>
    <property type="match status" value="1"/>
</dbReference>
<dbReference type="Gene3D" id="3.30.450.20">
    <property type="entry name" value="PAS domain"/>
    <property type="match status" value="2"/>
</dbReference>
<feature type="domain" description="PAS" evidence="7">
    <location>
        <begin position="118"/>
        <end position="172"/>
    </location>
</feature>
<dbReference type="SMART" id="SM00387">
    <property type="entry name" value="HATPase_c"/>
    <property type="match status" value="1"/>
</dbReference>
<dbReference type="InterPro" id="IPR036890">
    <property type="entry name" value="HATPase_C_sf"/>
</dbReference>
<evidence type="ECO:0000259" key="6">
    <source>
        <dbReference type="PROSITE" id="PS50110"/>
    </source>
</evidence>
<dbReference type="Gene3D" id="1.10.287.130">
    <property type="match status" value="1"/>
</dbReference>
<dbReference type="InterPro" id="IPR035965">
    <property type="entry name" value="PAS-like_dom_sf"/>
</dbReference>
<evidence type="ECO:0000259" key="5">
    <source>
        <dbReference type="PROSITE" id="PS50109"/>
    </source>
</evidence>
<name>A0A7C3WQZ2_9BACT</name>
<dbReference type="InterPro" id="IPR003594">
    <property type="entry name" value="HATPase_dom"/>
</dbReference>
<comment type="caution">
    <text evidence="9">The sequence shown here is derived from an EMBL/GenBank/DDBJ whole genome shotgun (WGS) entry which is preliminary data.</text>
</comment>
<dbReference type="PROSITE" id="PS50113">
    <property type="entry name" value="PAC"/>
    <property type="match status" value="2"/>
</dbReference>